<dbReference type="GeneID" id="6018220"/>
<sequence>MPLLPGEWSTTPKVSRGTKSKFAFSHFLNPILFSNATTTTSTITHGPGPVYIIAAANVNMGTIYVEQEAATAPSIIATKLSLDAEPLIARRR</sequence>
<evidence type="ECO:0000313" key="2">
    <source>
        <dbReference type="Proteomes" id="UP000001861"/>
    </source>
</evidence>
<proteinExistence type="predicted"/>
<accession>A8PI47</accession>
<dbReference type="KEGG" id="cci:CC1G_13248"/>
<gene>
    <name evidence="1" type="ORF">CC1G_13248</name>
</gene>
<protein>
    <submittedName>
        <fullName evidence="1">Uncharacterized protein</fullName>
    </submittedName>
</protein>
<dbReference type="AlphaFoldDB" id="A8PI47"/>
<dbReference type="VEuPathDB" id="FungiDB:CC1G_13248"/>
<dbReference type="HOGENOM" id="CLU_2413183_0_0_1"/>
<keyword evidence="2" id="KW-1185">Reference proteome</keyword>
<dbReference type="InParanoid" id="A8PI47"/>
<organism evidence="1 2">
    <name type="scientific">Coprinopsis cinerea (strain Okayama-7 / 130 / ATCC MYA-4618 / FGSC 9003)</name>
    <name type="common">Inky cap fungus</name>
    <name type="synonym">Hormographiella aspergillata</name>
    <dbReference type="NCBI Taxonomy" id="240176"/>
    <lineage>
        <taxon>Eukaryota</taxon>
        <taxon>Fungi</taxon>
        <taxon>Dikarya</taxon>
        <taxon>Basidiomycota</taxon>
        <taxon>Agaricomycotina</taxon>
        <taxon>Agaricomycetes</taxon>
        <taxon>Agaricomycetidae</taxon>
        <taxon>Agaricales</taxon>
        <taxon>Agaricineae</taxon>
        <taxon>Psathyrellaceae</taxon>
        <taxon>Coprinopsis</taxon>
    </lineage>
</organism>
<dbReference type="Proteomes" id="UP000001861">
    <property type="component" value="Unassembled WGS sequence"/>
</dbReference>
<dbReference type="EMBL" id="AACS02000022">
    <property type="protein sequence ID" value="EAU80301.2"/>
    <property type="molecule type" value="Genomic_DNA"/>
</dbReference>
<dbReference type="RefSeq" id="XP_001841516.2">
    <property type="nucleotide sequence ID" value="XM_001841464.2"/>
</dbReference>
<evidence type="ECO:0000313" key="1">
    <source>
        <dbReference type="EMBL" id="EAU80301.2"/>
    </source>
</evidence>
<comment type="caution">
    <text evidence="1">The sequence shown here is derived from an EMBL/GenBank/DDBJ whole genome shotgun (WGS) entry which is preliminary data.</text>
</comment>
<reference evidence="1 2" key="1">
    <citation type="journal article" date="2010" name="Proc. Natl. Acad. Sci. U.S.A.">
        <title>Insights into evolution of multicellular fungi from the assembled chromosomes of the mushroom Coprinopsis cinerea (Coprinus cinereus).</title>
        <authorList>
            <person name="Stajich J.E."/>
            <person name="Wilke S.K."/>
            <person name="Ahren D."/>
            <person name="Au C.H."/>
            <person name="Birren B.W."/>
            <person name="Borodovsky M."/>
            <person name="Burns C."/>
            <person name="Canback B."/>
            <person name="Casselton L.A."/>
            <person name="Cheng C.K."/>
            <person name="Deng J."/>
            <person name="Dietrich F.S."/>
            <person name="Fargo D.C."/>
            <person name="Farman M.L."/>
            <person name="Gathman A.C."/>
            <person name="Goldberg J."/>
            <person name="Guigo R."/>
            <person name="Hoegger P.J."/>
            <person name="Hooker J.B."/>
            <person name="Huggins A."/>
            <person name="James T.Y."/>
            <person name="Kamada T."/>
            <person name="Kilaru S."/>
            <person name="Kodira C."/>
            <person name="Kues U."/>
            <person name="Kupfer D."/>
            <person name="Kwan H.S."/>
            <person name="Lomsadze A."/>
            <person name="Li W."/>
            <person name="Lilly W.W."/>
            <person name="Ma L.J."/>
            <person name="Mackey A.J."/>
            <person name="Manning G."/>
            <person name="Martin F."/>
            <person name="Muraguchi H."/>
            <person name="Natvig D.O."/>
            <person name="Palmerini H."/>
            <person name="Ramesh M.A."/>
            <person name="Rehmeyer C.J."/>
            <person name="Roe B.A."/>
            <person name="Shenoy N."/>
            <person name="Stanke M."/>
            <person name="Ter-Hovhannisyan V."/>
            <person name="Tunlid A."/>
            <person name="Velagapudi R."/>
            <person name="Vision T.J."/>
            <person name="Zeng Q."/>
            <person name="Zolan M.E."/>
            <person name="Pukkila P.J."/>
        </authorList>
    </citation>
    <scope>NUCLEOTIDE SEQUENCE [LARGE SCALE GENOMIC DNA]</scope>
    <source>
        <strain evidence="2">Okayama-7 / 130 / ATCC MYA-4618 / FGSC 9003</strain>
    </source>
</reference>
<name>A8PI47_COPC7</name>